<sequence length="297" mass="34417">MSIFQSDIWKIGVIDAPLSDILKEGSLSSFHVHWLPEAGSFRFLADPFGFWHEDILYCFAEYYDYRTRKGEIKAFSLDKNFRVLEQRTVLSEPWHLSYPYIIEDNGEIYMLPEGYKSGKLTLYRAKNFPWEWEKVPEFSFPCAAIDATPLYYDDRWWLFYAPPSPSFARTGELRIAYADHLLGQWQELAPYPFNKGKGNSRMGGTPLCLDGKVFLPTQNCLNTYGGNIQFISTSLPLTIHSKFENHTKITAPPHFKRFTNGIHTLSAAGNVTFLDAKYYAKNVLHRALIDLRYRYSK</sequence>
<proteinExistence type="predicted"/>
<feature type="domain" description="Glucosamine inositolphosphorylceramide transferase 1 N-terminal" evidence="1">
    <location>
        <begin position="42"/>
        <end position="232"/>
    </location>
</feature>
<name>A0A6P1NI20_9PROT</name>
<evidence type="ECO:0000259" key="1">
    <source>
        <dbReference type="Pfam" id="PF24793"/>
    </source>
</evidence>
<dbReference type="InterPro" id="IPR056442">
    <property type="entry name" value="GINT1_N"/>
</dbReference>
<evidence type="ECO:0000313" key="3">
    <source>
        <dbReference type="Proteomes" id="UP000463975"/>
    </source>
</evidence>
<organism evidence="2 3">
    <name type="scientific">Aristophania vespae</name>
    <dbReference type="NCBI Taxonomy" id="2697033"/>
    <lineage>
        <taxon>Bacteria</taxon>
        <taxon>Pseudomonadati</taxon>
        <taxon>Pseudomonadota</taxon>
        <taxon>Alphaproteobacteria</taxon>
        <taxon>Acetobacterales</taxon>
        <taxon>Acetobacteraceae</taxon>
        <taxon>Aristophania</taxon>
    </lineage>
</organism>
<keyword evidence="3" id="KW-1185">Reference proteome</keyword>
<protein>
    <recommendedName>
        <fullName evidence="1">Glucosamine inositolphosphorylceramide transferase 1 N-terminal domain-containing protein</fullName>
    </recommendedName>
</protein>
<dbReference type="RefSeq" id="WP_160619253.1">
    <property type="nucleotide sequence ID" value="NZ_CP047652.1"/>
</dbReference>
<dbReference type="AlphaFoldDB" id="A0A6P1NI20"/>
<dbReference type="Gene3D" id="2.115.10.20">
    <property type="entry name" value="Glycosyl hydrolase domain, family 43"/>
    <property type="match status" value="1"/>
</dbReference>
<dbReference type="PANTHER" id="PTHR48261">
    <property type="entry name" value="ACETYLGLUCOSAMINYLTRANSFERASE"/>
    <property type="match status" value="1"/>
</dbReference>
<evidence type="ECO:0000313" key="2">
    <source>
        <dbReference type="EMBL" id="QHI96180.1"/>
    </source>
</evidence>
<dbReference type="InterPro" id="IPR004263">
    <property type="entry name" value="Exostosin"/>
</dbReference>
<dbReference type="SUPFAM" id="SSF75005">
    <property type="entry name" value="Arabinanase/levansucrase/invertase"/>
    <property type="match status" value="1"/>
</dbReference>
<dbReference type="EMBL" id="CP047652">
    <property type="protein sequence ID" value="QHI96180.1"/>
    <property type="molecule type" value="Genomic_DNA"/>
</dbReference>
<reference evidence="2 3" key="1">
    <citation type="submission" date="2020-01" db="EMBL/GenBank/DDBJ databases">
        <title>Genome sequencing of strain KACC 21507.</title>
        <authorList>
            <person name="Heo J."/>
            <person name="Kim S.-J."/>
            <person name="Kim J.-S."/>
            <person name="Hong S.-B."/>
            <person name="Kwon S.-W."/>
        </authorList>
    </citation>
    <scope>NUCLEOTIDE SEQUENCE [LARGE SCALE GENOMIC DNA]</scope>
    <source>
        <strain evidence="2 3">KACC 21507</strain>
    </source>
</reference>
<dbReference type="GO" id="GO:0016757">
    <property type="term" value="F:glycosyltransferase activity"/>
    <property type="evidence" value="ECO:0007669"/>
    <property type="project" value="InterPro"/>
</dbReference>
<dbReference type="Proteomes" id="UP000463975">
    <property type="component" value="Chromosome"/>
</dbReference>
<dbReference type="InterPro" id="IPR023296">
    <property type="entry name" value="Glyco_hydro_beta-prop_sf"/>
</dbReference>
<accession>A0A6P1NI20</accession>
<dbReference type="Pfam" id="PF24793">
    <property type="entry name" value="GINT1_N"/>
    <property type="match status" value="1"/>
</dbReference>
<gene>
    <name evidence="2" type="ORF">GT348_08030</name>
</gene>
<dbReference type="KEGG" id="bomb:GT348_08030"/>
<dbReference type="PANTHER" id="PTHR48261:SF2">
    <property type="entry name" value="ACETYLGLUCOSAMINYLTRANSFERASE"/>
    <property type="match status" value="1"/>
</dbReference>